<organism evidence="1 2">
    <name type="scientific">Citrus unshiu</name>
    <name type="common">Satsuma mandarin</name>
    <name type="synonym">Citrus nobilis var. unshiu</name>
    <dbReference type="NCBI Taxonomy" id="55188"/>
    <lineage>
        <taxon>Eukaryota</taxon>
        <taxon>Viridiplantae</taxon>
        <taxon>Streptophyta</taxon>
        <taxon>Embryophyta</taxon>
        <taxon>Tracheophyta</taxon>
        <taxon>Spermatophyta</taxon>
        <taxon>Magnoliopsida</taxon>
        <taxon>eudicotyledons</taxon>
        <taxon>Gunneridae</taxon>
        <taxon>Pentapetalae</taxon>
        <taxon>rosids</taxon>
        <taxon>malvids</taxon>
        <taxon>Sapindales</taxon>
        <taxon>Rutaceae</taxon>
        <taxon>Aurantioideae</taxon>
        <taxon>Citrus</taxon>
    </lineage>
</organism>
<evidence type="ECO:0000313" key="2">
    <source>
        <dbReference type="Proteomes" id="UP000236630"/>
    </source>
</evidence>
<protein>
    <submittedName>
        <fullName evidence="1">Uncharacterized protein</fullName>
    </submittedName>
</protein>
<sequence>MAKVRRPTVFSEEEPSSQGLARLVLLKLVKCREPSSKMAKLLMSLIPLDFLILRLALSLSARKLSNVLVWPRMGSMQSLKSLNYVIIGACLLITRLRMRP</sequence>
<accession>A0A2H5QB27</accession>
<dbReference type="EMBL" id="BDQV01000285">
    <property type="protein sequence ID" value="GAY61848.1"/>
    <property type="molecule type" value="Genomic_DNA"/>
</dbReference>
<comment type="caution">
    <text evidence="1">The sequence shown here is derived from an EMBL/GenBank/DDBJ whole genome shotgun (WGS) entry which is preliminary data.</text>
</comment>
<name>A0A2H5QB27_CITUN</name>
<gene>
    <name evidence="1" type="ORF">CUMW_213210</name>
</gene>
<reference evidence="1 2" key="1">
    <citation type="journal article" date="2017" name="Front. Genet.">
        <title>Draft sequencing of the heterozygous diploid genome of Satsuma (Citrus unshiu Marc.) using a hybrid assembly approach.</title>
        <authorList>
            <person name="Shimizu T."/>
            <person name="Tanizawa Y."/>
            <person name="Mochizuki T."/>
            <person name="Nagasaki H."/>
            <person name="Yoshioka T."/>
            <person name="Toyoda A."/>
            <person name="Fujiyama A."/>
            <person name="Kaminuma E."/>
            <person name="Nakamura Y."/>
        </authorList>
    </citation>
    <scope>NUCLEOTIDE SEQUENCE [LARGE SCALE GENOMIC DNA]</scope>
    <source>
        <strain evidence="2">cv. Miyagawa wase</strain>
    </source>
</reference>
<keyword evidence="2" id="KW-1185">Reference proteome</keyword>
<evidence type="ECO:0000313" key="1">
    <source>
        <dbReference type="EMBL" id="GAY61848.1"/>
    </source>
</evidence>
<dbReference type="AlphaFoldDB" id="A0A2H5QB27"/>
<proteinExistence type="predicted"/>
<dbReference type="Proteomes" id="UP000236630">
    <property type="component" value="Unassembled WGS sequence"/>
</dbReference>